<dbReference type="RefSeq" id="WP_143021334.1">
    <property type="nucleotide sequence ID" value="NZ_CP016353.1"/>
</dbReference>
<keyword evidence="2" id="KW-1185">Reference proteome</keyword>
<dbReference type="Proteomes" id="UP000199494">
    <property type="component" value="Unassembled WGS sequence"/>
</dbReference>
<name>A0A1G6LFC2_9PSEU</name>
<dbReference type="AlphaFoldDB" id="A0A1G6LFC2"/>
<accession>A0A1G6LFC2</accession>
<evidence type="ECO:0000313" key="1">
    <source>
        <dbReference type="EMBL" id="SDC41873.1"/>
    </source>
</evidence>
<dbReference type="STRING" id="530584.SAMN05421630_10224"/>
<gene>
    <name evidence="1" type="ORF">SAMN05421630_10224</name>
</gene>
<dbReference type="OrthoDB" id="5137684at2"/>
<organism evidence="1 2">
    <name type="scientific">Prauserella marina</name>
    <dbReference type="NCBI Taxonomy" id="530584"/>
    <lineage>
        <taxon>Bacteria</taxon>
        <taxon>Bacillati</taxon>
        <taxon>Actinomycetota</taxon>
        <taxon>Actinomycetes</taxon>
        <taxon>Pseudonocardiales</taxon>
        <taxon>Pseudonocardiaceae</taxon>
        <taxon>Prauserella</taxon>
    </lineage>
</organism>
<sequence length="238" mass="24829">MRFRHPATLGFCCFLTAATTVVTASPAAAAEPEYADWQLSGTSGTVTLPTTGFPLAEWETDSSGPQIHSGATTFLGADTPFGAEFGSSQGQEYAFIRPAPRNQPSTTTFTFSGPTPASGWGFATGDIDADTIQISGADAEGNPVSAAQLGFQGGFNYCENVPKPGTCASDPGNDVPAYSETGDTAVLTGNGPDTHGASGWFKPTVPLSSLTFEFSVLQGSRVYQLWFATQDDRGTARR</sequence>
<protein>
    <submittedName>
        <fullName evidence="1">Uncharacterized protein</fullName>
    </submittedName>
</protein>
<reference evidence="1 2" key="1">
    <citation type="submission" date="2016-10" db="EMBL/GenBank/DDBJ databases">
        <authorList>
            <person name="de Groot N.N."/>
        </authorList>
    </citation>
    <scope>NUCLEOTIDE SEQUENCE [LARGE SCALE GENOMIC DNA]</scope>
    <source>
        <strain evidence="1 2">CGMCC 4.5506</strain>
    </source>
</reference>
<evidence type="ECO:0000313" key="2">
    <source>
        <dbReference type="Proteomes" id="UP000199494"/>
    </source>
</evidence>
<proteinExistence type="predicted"/>
<dbReference type="EMBL" id="FMZE01000002">
    <property type="protein sequence ID" value="SDC41873.1"/>
    <property type="molecule type" value="Genomic_DNA"/>
</dbReference>